<proteinExistence type="inferred from homology"/>
<keyword evidence="8" id="KW-1185">Reference proteome</keyword>
<evidence type="ECO:0000256" key="5">
    <source>
        <dbReference type="SAM" id="MobiDB-lite"/>
    </source>
</evidence>
<feature type="coiled-coil region" evidence="4">
    <location>
        <begin position="306"/>
        <end position="372"/>
    </location>
</feature>
<evidence type="ECO:0000313" key="7">
    <source>
        <dbReference type="EMBL" id="CAL8095771.1"/>
    </source>
</evidence>
<dbReference type="SMART" id="SM01391">
    <property type="entry name" value="Filament"/>
    <property type="match status" value="1"/>
</dbReference>
<evidence type="ECO:0000256" key="4">
    <source>
        <dbReference type="SAM" id="Coils"/>
    </source>
</evidence>
<dbReference type="InterPro" id="IPR018039">
    <property type="entry name" value="IF_conserved"/>
</dbReference>
<dbReference type="PROSITE" id="PS51842">
    <property type="entry name" value="IF_ROD_2"/>
    <property type="match status" value="1"/>
</dbReference>
<keyword evidence="1 3" id="KW-0403">Intermediate filament</keyword>
<feature type="region of interest" description="Disordered" evidence="5">
    <location>
        <begin position="401"/>
        <end position="433"/>
    </location>
</feature>
<feature type="coiled-coil region" evidence="4">
    <location>
        <begin position="49"/>
        <end position="203"/>
    </location>
</feature>
<feature type="domain" description="IF rod" evidence="6">
    <location>
        <begin position="45"/>
        <end position="401"/>
    </location>
</feature>
<dbReference type="Pfam" id="PF00038">
    <property type="entry name" value="Filament"/>
    <property type="match status" value="1"/>
</dbReference>
<sequence>MATKSSSSRSKFDSSSSLGSNGYGSGSPTSPERPKTPTMRSRIDEKNALIGLNNRLANILQRKQELEDENNLLSRELQAERENTIKTLTRLQVTYDGELEGIRKQLEDSDKDKARLELSNVKLTKEVEDMRNKFDKKVNELPIIQNKLAQTKAQVDKLTSDLQKSHDDKERLGREKSDLQDEINRLIHDVESLRRRLEEECMEKIEMQSHVKGQAEEFAVRTQIFEQEIVNIKKHREIEIEEMDSRLQKKYESQLENDIQQLREEFERKAQASREAQENLFNAKESDMKGQIKRLKDLISSKGSELSAMQSKMDTISQKLSALEGEKFGYQQIIRDLQKKIQEDEESFEQEKHRLERENDDLRSRMENLIKEYQDLWDTKTALDQEIATYHMLLEGEERRLNHLENSPRQQKTTTTTRESTTTSKTSASFTVV</sequence>
<dbReference type="SUPFAM" id="SSF64593">
    <property type="entry name" value="Intermediate filament protein, coiled coil region"/>
    <property type="match status" value="1"/>
</dbReference>
<evidence type="ECO:0000256" key="2">
    <source>
        <dbReference type="ARBA" id="ARBA00023054"/>
    </source>
</evidence>
<evidence type="ECO:0000256" key="1">
    <source>
        <dbReference type="ARBA" id="ARBA00022754"/>
    </source>
</evidence>
<dbReference type="InterPro" id="IPR039008">
    <property type="entry name" value="IF_rod_dom"/>
</dbReference>
<comment type="caution">
    <text evidence="7">The sequence shown here is derived from an EMBL/GenBank/DDBJ whole genome shotgun (WGS) entry which is preliminary data.</text>
</comment>
<organism evidence="7 8">
    <name type="scientific">Orchesella dallaii</name>
    <dbReference type="NCBI Taxonomy" id="48710"/>
    <lineage>
        <taxon>Eukaryota</taxon>
        <taxon>Metazoa</taxon>
        <taxon>Ecdysozoa</taxon>
        <taxon>Arthropoda</taxon>
        <taxon>Hexapoda</taxon>
        <taxon>Collembola</taxon>
        <taxon>Entomobryomorpha</taxon>
        <taxon>Entomobryoidea</taxon>
        <taxon>Orchesellidae</taxon>
        <taxon>Orchesellinae</taxon>
        <taxon>Orchesella</taxon>
    </lineage>
</organism>
<feature type="coiled-coil region" evidence="4">
    <location>
        <begin position="252"/>
        <end position="279"/>
    </location>
</feature>
<keyword evidence="2 4" id="KW-0175">Coiled coil</keyword>
<dbReference type="PROSITE" id="PS00226">
    <property type="entry name" value="IF_ROD_1"/>
    <property type="match status" value="1"/>
</dbReference>
<feature type="compositionally biased region" description="Low complexity" evidence="5">
    <location>
        <begin position="1"/>
        <end position="20"/>
    </location>
</feature>
<dbReference type="PANTHER" id="PTHR45721">
    <property type="entry name" value="LAMIN DM0-RELATED"/>
    <property type="match status" value="1"/>
</dbReference>
<dbReference type="EMBL" id="CAXLJM020000027">
    <property type="protein sequence ID" value="CAL8095771.1"/>
    <property type="molecule type" value="Genomic_DNA"/>
</dbReference>
<name>A0ABP1QGW7_9HEXA</name>
<dbReference type="Gene3D" id="1.20.5.170">
    <property type="match status" value="1"/>
</dbReference>
<feature type="region of interest" description="Disordered" evidence="5">
    <location>
        <begin position="1"/>
        <end position="41"/>
    </location>
</feature>
<reference evidence="7 8" key="1">
    <citation type="submission" date="2024-08" db="EMBL/GenBank/DDBJ databases">
        <authorList>
            <person name="Cucini C."/>
            <person name="Frati F."/>
        </authorList>
    </citation>
    <scope>NUCLEOTIDE SEQUENCE [LARGE SCALE GENOMIC DNA]</scope>
</reference>
<evidence type="ECO:0000313" key="8">
    <source>
        <dbReference type="Proteomes" id="UP001642540"/>
    </source>
</evidence>
<comment type="similarity">
    <text evidence="3">Belongs to the intermediate filament family.</text>
</comment>
<dbReference type="Gene3D" id="1.20.5.1160">
    <property type="entry name" value="Vasodilator-stimulated phosphoprotein"/>
    <property type="match status" value="1"/>
</dbReference>
<evidence type="ECO:0000256" key="3">
    <source>
        <dbReference type="RuleBase" id="RU000685"/>
    </source>
</evidence>
<gene>
    <name evidence="7" type="ORF">ODALV1_LOCUS9172</name>
</gene>
<accession>A0ABP1QGW7</accession>
<dbReference type="Proteomes" id="UP001642540">
    <property type="component" value="Unassembled WGS sequence"/>
</dbReference>
<dbReference type="PANTHER" id="PTHR45721:SF11">
    <property type="entry name" value="LAMIN DM0-RELATED"/>
    <property type="match status" value="1"/>
</dbReference>
<protein>
    <recommendedName>
        <fullName evidence="6">IF rod domain-containing protein</fullName>
    </recommendedName>
</protein>
<feature type="compositionally biased region" description="Low complexity" evidence="5">
    <location>
        <begin position="413"/>
        <end position="433"/>
    </location>
</feature>
<evidence type="ECO:0000259" key="6">
    <source>
        <dbReference type="PROSITE" id="PS51842"/>
    </source>
</evidence>